<gene>
    <name evidence="1" type="ORF">WNY77_09070</name>
</gene>
<dbReference type="Pfam" id="PF04820">
    <property type="entry name" value="Trp_halogenase"/>
    <property type="match status" value="1"/>
</dbReference>
<protein>
    <submittedName>
        <fullName evidence="1">Tryptophan halogenase family protein</fullName>
    </submittedName>
</protein>
<dbReference type="InterPro" id="IPR033856">
    <property type="entry name" value="Trp_halogen"/>
</dbReference>
<dbReference type="RefSeq" id="WP_342881517.1">
    <property type="nucleotide sequence ID" value="NZ_JBBMQS010000004.1"/>
</dbReference>
<dbReference type="Gene3D" id="3.50.50.60">
    <property type="entry name" value="FAD/NAD(P)-binding domain"/>
    <property type="match status" value="1"/>
</dbReference>
<accession>A0ABU9SVA8</accession>
<keyword evidence="2" id="KW-1185">Reference proteome</keyword>
<dbReference type="InterPro" id="IPR006905">
    <property type="entry name" value="Flavin_halogenase"/>
</dbReference>
<evidence type="ECO:0000313" key="1">
    <source>
        <dbReference type="EMBL" id="MEM5497540.1"/>
    </source>
</evidence>
<evidence type="ECO:0000313" key="2">
    <source>
        <dbReference type="Proteomes" id="UP001461163"/>
    </source>
</evidence>
<dbReference type="PANTHER" id="PTHR43747">
    <property type="entry name" value="FAD-BINDING PROTEIN"/>
    <property type="match status" value="1"/>
</dbReference>
<comment type="caution">
    <text evidence="1">The sequence shown here is derived from an EMBL/GenBank/DDBJ whole genome shotgun (WGS) entry which is preliminary data.</text>
</comment>
<sequence length="500" mass="56024">MAQPFKIVILGGGTAGWMAANLFAHKWAGKLNDKSLRVTLVESPDIGIVGVGEGSTPTLKRFFSMLGIADGDWMPQCNATYKMNIAFEDFSPASGIKRYSHPFISQLDTFTQRAFMVNARTRRLGLDTHTNPGDFLLNGVLAKQNKGPQTPDNFPFNIEYGYHFDSHLLGAFLQQHAIGLSVEHVQANVESIKQHPNGDIAELHCKEGMVINGDLFVDCSGFSSALMQKTLGVKFNSYKDNLFNDSAVVVPTPISEHIPVETTSTALSAGWCWKIPLTNRFGSGYVYSSDFIDSSQAERELKRHLNLSEDSDCRHLSMKVGALAQQWQNNCLGIGLSAGFIEPLEATALHLTQISIEQFILEFEEGGFTNRLQGQYNAKMQHRTERTRDYIVAHYKLNTRNDSEYWRANRNNMHLSESLLQILDVWYKRGDLEAEIKRQDLSTHFNAVSWNCLLAGYGAFPPLATKQPGSGDLYLEQKIESFLHGCALNFEDHRTNLHNH</sequence>
<dbReference type="PANTHER" id="PTHR43747:SF4">
    <property type="entry name" value="FLAVIN-DEPENDENT TRYPTOPHAN HALOGENASE"/>
    <property type="match status" value="1"/>
</dbReference>
<dbReference type="InterPro" id="IPR036188">
    <property type="entry name" value="FAD/NAD-bd_sf"/>
</dbReference>
<proteinExistence type="predicted"/>
<dbReference type="PIRSF" id="PIRSF011396">
    <property type="entry name" value="Trp_halogenase"/>
    <property type="match status" value="1"/>
</dbReference>
<dbReference type="EMBL" id="JBBMQS010000004">
    <property type="protein sequence ID" value="MEM5497540.1"/>
    <property type="molecule type" value="Genomic_DNA"/>
</dbReference>
<dbReference type="InterPro" id="IPR050816">
    <property type="entry name" value="Flavin-dep_Halogenase_NPB"/>
</dbReference>
<dbReference type="SUPFAM" id="SSF51905">
    <property type="entry name" value="FAD/NAD(P)-binding domain"/>
    <property type="match status" value="1"/>
</dbReference>
<reference evidence="1 2" key="1">
    <citation type="submission" date="2024-03" db="EMBL/GenBank/DDBJ databases">
        <title>Community enrichment and isolation of bacterial strains for fucoidan degradation.</title>
        <authorList>
            <person name="Sichert A."/>
        </authorList>
    </citation>
    <scope>NUCLEOTIDE SEQUENCE [LARGE SCALE GENOMIC DNA]</scope>
    <source>
        <strain evidence="1 2">AS12</strain>
    </source>
</reference>
<name>A0ABU9SVA8_9ALTE</name>
<organism evidence="1 2">
    <name type="scientific">Paraglaciecola mesophila</name>
    <dbReference type="NCBI Taxonomy" id="197222"/>
    <lineage>
        <taxon>Bacteria</taxon>
        <taxon>Pseudomonadati</taxon>
        <taxon>Pseudomonadota</taxon>
        <taxon>Gammaproteobacteria</taxon>
        <taxon>Alteromonadales</taxon>
        <taxon>Alteromonadaceae</taxon>
        <taxon>Paraglaciecola</taxon>
    </lineage>
</organism>
<dbReference type="Proteomes" id="UP001461163">
    <property type="component" value="Unassembled WGS sequence"/>
</dbReference>